<reference evidence="4" key="1">
    <citation type="submission" date="2023-08" db="EMBL/GenBank/DDBJ databases">
        <authorList>
            <person name="Messyasz A."/>
            <person name="Mannisto M.K."/>
            <person name="Kerkhof L.J."/>
            <person name="Haggblom M."/>
        </authorList>
    </citation>
    <scope>NUCLEOTIDE SEQUENCE</scope>
    <source>
        <strain evidence="4">X5P6</strain>
    </source>
</reference>
<dbReference type="RefSeq" id="WP_353064506.1">
    <property type="nucleotide sequence ID" value="NZ_CP132942.1"/>
</dbReference>
<dbReference type="KEGG" id="tpsc:RBB77_01920"/>
<dbReference type="EMBL" id="CP132942">
    <property type="protein sequence ID" value="XCB33665.1"/>
    <property type="molecule type" value="Genomic_DNA"/>
</dbReference>
<dbReference type="CDD" id="cd00293">
    <property type="entry name" value="USP-like"/>
    <property type="match status" value="2"/>
</dbReference>
<dbReference type="PANTHER" id="PTHR46268">
    <property type="entry name" value="STRESS RESPONSE PROTEIN NHAX"/>
    <property type="match status" value="1"/>
</dbReference>
<accession>A0AAU7ZRV2</accession>
<proteinExistence type="inferred from homology"/>
<feature type="region of interest" description="Disordered" evidence="2">
    <location>
        <begin position="314"/>
        <end position="340"/>
    </location>
</feature>
<dbReference type="InterPro" id="IPR006016">
    <property type="entry name" value="UspA"/>
</dbReference>
<feature type="domain" description="UspA" evidence="3">
    <location>
        <begin position="24"/>
        <end position="160"/>
    </location>
</feature>
<evidence type="ECO:0000313" key="4">
    <source>
        <dbReference type="EMBL" id="XCB33665.1"/>
    </source>
</evidence>
<organism evidence="4">
    <name type="scientific">Tunturiibacter psychrotolerans</name>
    <dbReference type="NCBI Taxonomy" id="3069686"/>
    <lineage>
        <taxon>Bacteria</taxon>
        <taxon>Pseudomonadati</taxon>
        <taxon>Acidobacteriota</taxon>
        <taxon>Terriglobia</taxon>
        <taxon>Terriglobales</taxon>
        <taxon>Acidobacteriaceae</taxon>
        <taxon>Tunturiibacter</taxon>
    </lineage>
</organism>
<dbReference type="SUPFAM" id="SSF52402">
    <property type="entry name" value="Adenine nucleotide alpha hydrolases-like"/>
    <property type="match status" value="2"/>
</dbReference>
<dbReference type="AlphaFoldDB" id="A0AAU7ZRV2"/>
<reference evidence="4" key="2">
    <citation type="journal article" date="2024" name="Environ. Microbiol.">
        <title>Genome analysis and description of Tunturibacter gen. nov. expands the diversity of Terriglobia in tundra soils.</title>
        <authorList>
            <person name="Messyasz A."/>
            <person name="Mannisto M.K."/>
            <person name="Kerkhof L.J."/>
            <person name="Haggblom M.M."/>
        </authorList>
    </citation>
    <scope>NUCLEOTIDE SEQUENCE</scope>
    <source>
        <strain evidence="4">X5P6</strain>
    </source>
</reference>
<dbReference type="PRINTS" id="PR01438">
    <property type="entry name" value="UNVRSLSTRESS"/>
</dbReference>
<sequence length="340" mass="36300">MPASRGTLCPTFRNVFAVANFLPRRVLLATDFSAASRAAFQAARLLCLSFQADFYILNVFDYANANPPESGGMLLELDNFYHDAEQGLQNLIQEARRSGIKCDGKIGNGTSHSTILETAEIEHIDVIVLGTRSIHGFERLVFGSTAEAVLRRASCPVFTVGPRAASQKPGDAGGSGAVVFATDFHSATTEALQIAASFCSSMNLSLHCLHVLPRGVQDSFHKGIIPVIITEALHHLVATVEDKVGPPICAVTYGSEISSAVVDYARANEAMLIVLGVRRASLAASHIPAHIAYRIIAEAPCPVLTVAFPLGHEAGSPDPMRDEQNVNEGEPSMLQASSHQ</sequence>
<evidence type="ECO:0000259" key="3">
    <source>
        <dbReference type="Pfam" id="PF00582"/>
    </source>
</evidence>
<feature type="domain" description="UspA" evidence="3">
    <location>
        <begin position="178"/>
        <end position="306"/>
    </location>
</feature>
<dbReference type="PANTHER" id="PTHR46268:SF6">
    <property type="entry name" value="UNIVERSAL STRESS PROTEIN UP12"/>
    <property type="match status" value="1"/>
</dbReference>
<gene>
    <name evidence="4" type="ORF">RBB77_01920</name>
</gene>
<dbReference type="Gene3D" id="3.40.50.620">
    <property type="entry name" value="HUPs"/>
    <property type="match status" value="2"/>
</dbReference>
<evidence type="ECO:0000256" key="2">
    <source>
        <dbReference type="SAM" id="MobiDB-lite"/>
    </source>
</evidence>
<evidence type="ECO:0000256" key="1">
    <source>
        <dbReference type="ARBA" id="ARBA00008791"/>
    </source>
</evidence>
<name>A0AAU7ZRV2_9BACT</name>
<dbReference type="InterPro" id="IPR006015">
    <property type="entry name" value="Universal_stress_UspA"/>
</dbReference>
<dbReference type="InterPro" id="IPR014729">
    <property type="entry name" value="Rossmann-like_a/b/a_fold"/>
</dbReference>
<dbReference type="Pfam" id="PF00582">
    <property type="entry name" value="Usp"/>
    <property type="match status" value="2"/>
</dbReference>
<comment type="similarity">
    <text evidence="1">Belongs to the universal stress protein A family.</text>
</comment>
<protein>
    <submittedName>
        <fullName evidence="4">Universal stress protein</fullName>
    </submittedName>
</protein>